<proteinExistence type="predicted"/>
<feature type="domain" description="HTH cro/C1-type" evidence="2">
    <location>
        <begin position="13"/>
        <end position="67"/>
    </location>
</feature>
<dbReference type="AlphaFoldDB" id="A0A381FMK1"/>
<dbReference type="PROSITE" id="PS50943">
    <property type="entry name" value="HTH_CROC1"/>
    <property type="match status" value="1"/>
</dbReference>
<dbReference type="Proteomes" id="UP000254282">
    <property type="component" value="Unassembled WGS sequence"/>
</dbReference>
<evidence type="ECO:0000256" key="1">
    <source>
        <dbReference type="ARBA" id="ARBA00023125"/>
    </source>
</evidence>
<dbReference type="Gene3D" id="1.10.260.40">
    <property type="entry name" value="lambda repressor-like DNA-binding domains"/>
    <property type="match status" value="1"/>
</dbReference>
<name>A0A381FMK1_9FLAO</name>
<dbReference type="Pfam" id="PF12844">
    <property type="entry name" value="HTH_19"/>
    <property type="match status" value="1"/>
</dbReference>
<evidence type="ECO:0000313" key="3">
    <source>
        <dbReference type="EMBL" id="SUX47781.1"/>
    </source>
</evidence>
<accession>A0A381FMK1</accession>
<dbReference type="GO" id="GO:0003677">
    <property type="term" value="F:DNA binding"/>
    <property type="evidence" value="ECO:0007669"/>
    <property type="project" value="UniProtKB-KW"/>
</dbReference>
<dbReference type="EMBL" id="UFVR01000004">
    <property type="protein sequence ID" value="SUX47781.1"/>
    <property type="molecule type" value="Genomic_DNA"/>
</dbReference>
<keyword evidence="1" id="KW-0238">DNA-binding</keyword>
<dbReference type="SMART" id="SM00530">
    <property type="entry name" value="HTH_XRE"/>
    <property type="match status" value="1"/>
</dbReference>
<sequence>MKKVTEKDLGFKLRKLRENNGVSQQTLAIDLEISQSKISKIENGTEKITLPYFIKILNYFSLSTDEMINLLEDKKKKHIQ</sequence>
<reference evidence="3 4" key="1">
    <citation type="submission" date="2018-06" db="EMBL/GenBank/DDBJ databases">
        <authorList>
            <consortium name="Pathogen Informatics"/>
            <person name="Doyle S."/>
        </authorList>
    </citation>
    <scope>NUCLEOTIDE SEQUENCE [LARGE SCALE GENOMIC DNA]</scope>
    <source>
        <strain evidence="3 4">NCTC13532</strain>
    </source>
</reference>
<dbReference type="InterPro" id="IPR001387">
    <property type="entry name" value="Cro/C1-type_HTH"/>
</dbReference>
<dbReference type="RefSeq" id="WP_115621099.1">
    <property type="nucleotide sequence ID" value="NZ_UFVR01000004.1"/>
</dbReference>
<evidence type="ECO:0000313" key="4">
    <source>
        <dbReference type="Proteomes" id="UP000254282"/>
    </source>
</evidence>
<dbReference type="CDD" id="cd00093">
    <property type="entry name" value="HTH_XRE"/>
    <property type="match status" value="1"/>
</dbReference>
<dbReference type="InterPro" id="IPR010982">
    <property type="entry name" value="Lambda_DNA-bd_dom_sf"/>
</dbReference>
<evidence type="ECO:0000259" key="2">
    <source>
        <dbReference type="PROSITE" id="PS50943"/>
    </source>
</evidence>
<gene>
    <name evidence="3" type="ORF">NCTC13532_03364</name>
</gene>
<dbReference type="PANTHER" id="PTHR46558">
    <property type="entry name" value="TRACRIPTIONAL REGULATORY PROTEIN-RELATED-RELATED"/>
    <property type="match status" value="1"/>
</dbReference>
<organism evidence="3 4">
    <name type="scientific">Chryseobacterium indoltheticum</name>
    <dbReference type="NCBI Taxonomy" id="254"/>
    <lineage>
        <taxon>Bacteria</taxon>
        <taxon>Pseudomonadati</taxon>
        <taxon>Bacteroidota</taxon>
        <taxon>Flavobacteriia</taxon>
        <taxon>Flavobacteriales</taxon>
        <taxon>Weeksellaceae</taxon>
        <taxon>Chryseobacterium group</taxon>
        <taxon>Chryseobacterium</taxon>
    </lineage>
</organism>
<protein>
    <submittedName>
        <fullName evidence="3">Antitoxin HipB</fullName>
    </submittedName>
</protein>
<dbReference type="SUPFAM" id="SSF47413">
    <property type="entry name" value="lambda repressor-like DNA-binding domains"/>
    <property type="match status" value="1"/>
</dbReference>
<dbReference type="PANTHER" id="PTHR46558:SF9">
    <property type="entry name" value="TRANSCRIPTIONAL REGULATOR, PBSX FAMILY"/>
    <property type="match status" value="1"/>
</dbReference>